<dbReference type="PANTHER" id="PTHR15711:SF7">
    <property type="entry name" value="SIGNAL-INDUCED PROLIFERATION-ASSOCIATED 1-LIKE PROTEIN 2"/>
    <property type="match status" value="1"/>
</dbReference>
<feature type="coiled-coil region" evidence="4">
    <location>
        <begin position="1537"/>
        <end position="1585"/>
    </location>
</feature>
<feature type="compositionally biased region" description="Basic residues" evidence="5">
    <location>
        <begin position="126"/>
        <end position="135"/>
    </location>
</feature>
<sequence length="1601" mass="174877">MSNRSPSADRASAAGVEGPAVGRRDSSRRMRPDGPFGRSVAPPGGKANGTPAVPKMGVRARVTDWPPKKEGWDGRPPPNYESVVLDFQNGHPRQSPDSSEQGGGEAPCNYEGPEPLYSLSDVLSHPPHRGLHPVRQRSNSDVTISDIDAEDTVDQSAINPNTGASLHRGYGSASSIDQQGLSGSELFTLLRGYHVDPLEPLDPQAVTPLGFPELLQYDAALSPSLQTAARIARGEIARASGPDYADGELPYGRERERSFMRRLRADPSETTSLFRKLRTVRAEHDGLRPPAEHDDRRPLGFQKCFAHYDVQSVLFNIGEAVANRASLGKRKNTTTGASAASRNPPAGGGPPPESPPGSREDLRESPDADDGDGRSSELVLSCPFFRNEVGGEAERRISLSRAGPGGRGAAEGCSYESSLSSHCTNAGVSVLEVPRESQPVHREKVKRYIIEHIDLGAYYYHKYFYGKEHQNYFGVDENLGPVAVSVRREKLDEGKEKEGTQYNYRVTFRTSELSFQHKVGILYCRAGQSTEEQMYNNESAGPAFTQFLDLLGQRVRLKGFNKYRAQLDNKTDSTGTHSLYTTYKDYELMFHVSTMLPYTPNNRQQLLRKRHIGNDIVTVVFQEPGALPFTPKSIRSHFQHVFVIVKVHNPCTDNVCYSVAVSRSKDVPPFGPPIPKGVTFPKSAVFRDFLLAKVINGENAAHKSEKFRAMATRTRQEYLRDLADNFAGAAPVDSAGKFSFISLGAKRKEKTKPRRGAHLLSVGAVAWNMRARDFARGAHVDCLLAVSNEFIVLIEEASRNVVFNCSCRDVIGWSSGAMSVKVFYERGECVMFSAPDHCEEDVREVVQRLEIVSRGCETSEMTLRRNGLGQLGFHVNFEGIVADVEPFGFAWQAGLRQGSRLVEICTVAVVTLTHEQMIDLLRTSVTVKVVIIQPHEDGTPRRGCSELYRIPMVEYKLDSEGTPCEYKTPFRRNTTWHRVPPPAGQSGPRTSPTPQQASPVPSIPRSTSFDRKLPDGSRAVQDLESPQAPSCSKGDPALQYRSSPSNRSSSSDPGPSGSGTWAQQARSQSPVLQEQTGDSRGGLGDGDMVREPVLDRARSAEAKWHIPSTKILSSLKERGPQREGGKDSPCKLSRVGERNCSSRSSSNTMSSNASSNSDDKHFGSGDLMDPQLLGLTYIKGASTDSGIDTAPCMLAPHVGSAPGGRRSPTSSTTIATAQTPLPGGSIGDLSEISSHSSGSHHSGSPSIRGCRVSGSLDPSRVYAVPQGGTVPGAGADIHATPHQPQANKYMIGWKKAEDTPCSRSKRTWRLEPGTLPGVLSESRSGAAYLKRGHAISARLITMHRTATIQSVTLSGKERLGPPVEESRRTTLAASNLSPRRPLYRTLSDESVCSNRKGSSYGSSHGSALDQALPNDILFSTMPPYRSTLPTRMALGQGATNLRNEFWFSDGSLADRAKSSDPSLMPLPDTASGLDWSHLVDAARAFEDQRVASFCTLTDMQRTEALQISQELRRRAEGAEGAAPGPGESSPTSLTGKVNQLEVILKQLQYDLRKEKEDKAVLQVEVQHLRQDNMRLQEESQAATAQLRKFTDWFFHTIDKKQ</sequence>
<dbReference type="InterPro" id="IPR036034">
    <property type="entry name" value="PDZ_sf"/>
</dbReference>
<dbReference type="GO" id="GO:0051056">
    <property type="term" value="P:regulation of small GTPase mediated signal transduction"/>
    <property type="evidence" value="ECO:0007669"/>
    <property type="project" value="InterPro"/>
</dbReference>
<dbReference type="FunFam" id="3.40.50.11210:FF:000002">
    <property type="entry name" value="Signal-induced proliferation-associated 1-like protein 1"/>
    <property type="match status" value="1"/>
</dbReference>
<dbReference type="GO" id="GO:0005096">
    <property type="term" value="F:GTPase activator activity"/>
    <property type="evidence" value="ECO:0007669"/>
    <property type="project" value="UniProtKB-KW"/>
</dbReference>
<feature type="domain" description="PDZ" evidence="7">
    <location>
        <begin position="860"/>
        <end position="936"/>
    </location>
</feature>
<feature type="compositionally biased region" description="Basic and acidic residues" evidence="5">
    <location>
        <begin position="22"/>
        <end position="32"/>
    </location>
</feature>
<feature type="compositionally biased region" description="Low complexity" evidence="5">
    <location>
        <begin position="336"/>
        <end position="345"/>
    </location>
</feature>
<evidence type="ECO:0000256" key="4">
    <source>
        <dbReference type="SAM" id="Coils"/>
    </source>
</evidence>
<feature type="region of interest" description="Disordered" evidence="5">
    <location>
        <begin position="1197"/>
        <end position="1280"/>
    </location>
</feature>
<dbReference type="Pfam" id="PF00595">
    <property type="entry name" value="PDZ"/>
    <property type="match status" value="1"/>
</dbReference>
<evidence type="ECO:0000313" key="9">
    <source>
        <dbReference type="Proteomes" id="UP001221898"/>
    </source>
</evidence>
<gene>
    <name evidence="8" type="ORF">AAFF_G00063080</name>
</gene>
<evidence type="ECO:0000256" key="2">
    <source>
        <dbReference type="ARBA" id="ARBA00022553"/>
    </source>
</evidence>
<keyword evidence="3 4" id="KW-0175">Coiled coil</keyword>
<comment type="caution">
    <text evidence="8">The sequence shown here is derived from an EMBL/GenBank/DDBJ whole genome shotgun (WGS) entry which is preliminary data.</text>
</comment>
<feature type="compositionally biased region" description="Basic and acidic residues" evidence="5">
    <location>
        <begin position="1115"/>
        <end position="1137"/>
    </location>
</feature>
<dbReference type="InterPro" id="IPR021818">
    <property type="entry name" value="SIPA1L_C"/>
</dbReference>
<keyword evidence="9" id="KW-1185">Reference proteome</keyword>
<accession>A0AAD7WDK8</accession>
<dbReference type="SUPFAM" id="SSF50156">
    <property type="entry name" value="PDZ domain-like"/>
    <property type="match status" value="1"/>
</dbReference>
<feature type="compositionally biased region" description="Low complexity" evidence="5">
    <location>
        <begin position="1518"/>
        <end position="1530"/>
    </location>
</feature>
<feature type="compositionally biased region" description="Low complexity" evidence="5">
    <location>
        <begin position="1042"/>
        <end position="1059"/>
    </location>
</feature>
<dbReference type="CDD" id="cd06745">
    <property type="entry name" value="PDZ_SIPA1-like"/>
    <property type="match status" value="1"/>
</dbReference>
<feature type="compositionally biased region" description="Polar residues" evidence="5">
    <location>
        <begin position="91"/>
        <end position="100"/>
    </location>
</feature>
<feature type="region of interest" description="Disordered" evidence="5">
    <location>
        <begin position="1111"/>
        <end position="1165"/>
    </location>
</feature>
<dbReference type="GO" id="GO:0005737">
    <property type="term" value="C:cytoplasm"/>
    <property type="evidence" value="ECO:0007669"/>
    <property type="project" value="TreeGrafter"/>
</dbReference>
<feature type="compositionally biased region" description="Low complexity" evidence="5">
    <location>
        <begin position="1227"/>
        <end position="1247"/>
    </location>
</feature>
<dbReference type="SUPFAM" id="SSF111347">
    <property type="entry name" value="Rap/Ran-GAP"/>
    <property type="match status" value="1"/>
</dbReference>
<evidence type="ECO:0000256" key="1">
    <source>
        <dbReference type="ARBA" id="ARBA00022468"/>
    </source>
</evidence>
<name>A0AAD7WDK8_9TELE</name>
<feature type="compositionally biased region" description="Low complexity" evidence="5">
    <location>
        <begin position="1139"/>
        <end position="1156"/>
    </location>
</feature>
<feature type="region of interest" description="Disordered" evidence="5">
    <location>
        <begin position="961"/>
        <end position="1089"/>
    </location>
</feature>
<reference evidence="8" key="1">
    <citation type="journal article" date="2023" name="Science">
        <title>Genome structures resolve the early diversification of teleost fishes.</title>
        <authorList>
            <person name="Parey E."/>
            <person name="Louis A."/>
            <person name="Montfort J."/>
            <person name="Bouchez O."/>
            <person name="Roques C."/>
            <person name="Iampietro C."/>
            <person name="Lluch J."/>
            <person name="Castinel A."/>
            <person name="Donnadieu C."/>
            <person name="Desvignes T."/>
            <person name="Floi Bucao C."/>
            <person name="Jouanno E."/>
            <person name="Wen M."/>
            <person name="Mejri S."/>
            <person name="Dirks R."/>
            <person name="Jansen H."/>
            <person name="Henkel C."/>
            <person name="Chen W.J."/>
            <person name="Zahm M."/>
            <person name="Cabau C."/>
            <person name="Klopp C."/>
            <person name="Thompson A.W."/>
            <person name="Robinson-Rechavi M."/>
            <person name="Braasch I."/>
            <person name="Lecointre G."/>
            <person name="Bobe J."/>
            <person name="Postlethwait J.H."/>
            <person name="Berthelot C."/>
            <person name="Roest Crollius H."/>
            <person name="Guiguen Y."/>
        </authorList>
    </citation>
    <scope>NUCLEOTIDE SEQUENCE</scope>
    <source>
        <strain evidence="8">NC1722</strain>
    </source>
</reference>
<dbReference type="PROSITE" id="PS50085">
    <property type="entry name" value="RAPGAP"/>
    <property type="match status" value="1"/>
</dbReference>
<evidence type="ECO:0008006" key="10">
    <source>
        <dbReference type="Google" id="ProtNLM"/>
    </source>
</evidence>
<evidence type="ECO:0000313" key="8">
    <source>
        <dbReference type="EMBL" id="KAJ8393236.1"/>
    </source>
</evidence>
<feature type="compositionally biased region" description="Polar residues" evidence="5">
    <location>
        <begin position="987"/>
        <end position="1007"/>
    </location>
</feature>
<dbReference type="InterPro" id="IPR050989">
    <property type="entry name" value="Rap1_Ran_GAP"/>
</dbReference>
<dbReference type="PROSITE" id="PS50106">
    <property type="entry name" value="PDZ"/>
    <property type="match status" value="1"/>
</dbReference>
<feature type="region of interest" description="Disordered" evidence="5">
    <location>
        <begin position="328"/>
        <end position="375"/>
    </location>
</feature>
<dbReference type="Gene3D" id="2.30.42.10">
    <property type="match status" value="1"/>
</dbReference>
<dbReference type="Proteomes" id="UP001221898">
    <property type="component" value="Unassembled WGS sequence"/>
</dbReference>
<dbReference type="SMART" id="SM00228">
    <property type="entry name" value="PDZ"/>
    <property type="match status" value="1"/>
</dbReference>
<dbReference type="Pfam" id="PF21022">
    <property type="entry name" value="Rap-GAP_dimer"/>
    <property type="match status" value="1"/>
</dbReference>
<dbReference type="InterPro" id="IPR035974">
    <property type="entry name" value="Rap/Ran-GAP_sf"/>
</dbReference>
<evidence type="ECO:0000256" key="3">
    <source>
        <dbReference type="ARBA" id="ARBA00023054"/>
    </source>
</evidence>
<dbReference type="InterPro" id="IPR000331">
    <property type="entry name" value="Rap/Ran_GAP_dom"/>
</dbReference>
<keyword evidence="1" id="KW-0343">GTPase activation</keyword>
<dbReference type="Gene3D" id="3.30.1120.160">
    <property type="match status" value="1"/>
</dbReference>
<feature type="region of interest" description="Disordered" evidence="5">
    <location>
        <begin position="1512"/>
        <end position="1535"/>
    </location>
</feature>
<evidence type="ECO:0000259" key="6">
    <source>
        <dbReference type="PROSITE" id="PS50085"/>
    </source>
</evidence>
<evidence type="ECO:0000256" key="5">
    <source>
        <dbReference type="SAM" id="MobiDB-lite"/>
    </source>
</evidence>
<feature type="compositionally biased region" description="Polar residues" evidence="5">
    <location>
        <begin position="1060"/>
        <end position="1078"/>
    </location>
</feature>
<dbReference type="InterPro" id="IPR001478">
    <property type="entry name" value="PDZ"/>
</dbReference>
<proteinExistence type="predicted"/>
<feature type="region of interest" description="Disordered" evidence="5">
    <location>
        <begin position="1"/>
        <end position="177"/>
    </location>
</feature>
<feature type="domain" description="Rap-GAP" evidence="6">
    <location>
        <begin position="505"/>
        <end position="722"/>
    </location>
</feature>
<protein>
    <recommendedName>
        <fullName evidence="10">Signal-induced proliferation-associated 1-like protein 2</fullName>
    </recommendedName>
</protein>
<evidence type="ECO:0000259" key="7">
    <source>
        <dbReference type="PROSITE" id="PS50106"/>
    </source>
</evidence>
<dbReference type="EMBL" id="JAINUG010000139">
    <property type="protein sequence ID" value="KAJ8393236.1"/>
    <property type="molecule type" value="Genomic_DNA"/>
</dbReference>
<feature type="compositionally biased region" description="Polar residues" evidence="5">
    <location>
        <begin position="154"/>
        <end position="164"/>
    </location>
</feature>
<dbReference type="Pfam" id="PF02145">
    <property type="entry name" value="Rap_GAP"/>
    <property type="match status" value="1"/>
</dbReference>
<dbReference type="PANTHER" id="PTHR15711">
    <property type="entry name" value="RAP GTPASE-ACTIVATING PROTEIN"/>
    <property type="match status" value="1"/>
</dbReference>
<keyword evidence="2" id="KW-0597">Phosphoprotein</keyword>
<dbReference type="Gene3D" id="3.40.50.11210">
    <property type="entry name" value="Rap/Ran-GAP"/>
    <property type="match status" value="1"/>
</dbReference>
<feature type="compositionally biased region" description="Basic and acidic residues" evidence="5">
    <location>
        <begin position="358"/>
        <end position="375"/>
    </location>
</feature>
<organism evidence="8 9">
    <name type="scientific">Aldrovandia affinis</name>
    <dbReference type="NCBI Taxonomy" id="143900"/>
    <lineage>
        <taxon>Eukaryota</taxon>
        <taxon>Metazoa</taxon>
        <taxon>Chordata</taxon>
        <taxon>Craniata</taxon>
        <taxon>Vertebrata</taxon>
        <taxon>Euteleostomi</taxon>
        <taxon>Actinopterygii</taxon>
        <taxon>Neopterygii</taxon>
        <taxon>Teleostei</taxon>
        <taxon>Notacanthiformes</taxon>
        <taxon>Halosauridae</taxon>
        <taxon>Aldrovandia</taxon>
    </lineage>
</organism>
<feature type="compositionally biased region" description="Polar residues" evidence="5">
    <location>
        <begin position="1207"/>
        <end position="1219"/>
    </location>
</feature>
<dbReference type="Pfam" id="PF11881">
    <property type="entry name" value="SPAR_C"/>
    <property type="match status" value="1"/>
</dbReference>